<organism evidence="1 2">
    <name type="scientific">Streptomyces triticirhizae</name>
    <dbReference type="NCBI Taxonomy" id="2483353"/>
    <lineage>
        <taxon>Bacteria</taxon>
        <taxon>Bacillati</taxon>
        <taxon>Actinomycetota</taxon>
        <taxon>Actinomycetes</taxon>
        <taxon>Kitasatosporales</taxon>
        <taxon>Streptomycetaceae</taxon>
        <taxon>Streptomyces</taxon>
    </lineage>
</organism>
<name>A0A3M2LQQ9_9ACTN</name>
<gene>
    <name evidence="1" type="ORF">EBN88_14140</name>
</gene>
<evidence type="ECO:0000313" key="2">
    <source>
        <dbReference type="Proteomes" id="UP000278673"/>
    </source>
</evidence>
<sequence>MTGDIEAVIAASGGVQHGTTFWGGSWATCTCPKTPCGGVAGGAERDDCPDHGRGRTPTQLWHWAAQCHSDLETGGEGD</sequence>
<dbReference type="EMBL" id="RFFJ01000068">
    <property type="protein sequence ID" value="RMI39727.1"/>
    <property type="molecule type" value="Genomic_DNA"/>
</dbReference>
<evidence type="ECO:0000313" key="1">
    <source>
        <dbReference type="EMBL" id="RMI39727.1"/>
    </source>
</evidence>
<protein>
    <submittedName>
        <fullName evidence="1">Uncharacterized protein</fullName>
    </submittedName>
</protein>
<dbReference type="RefSeq" id="WP_122184223.1">
    <property type="nucleotide sequence ID" value="NZ_RFFJ01000068.1"/>
</dbReference>
<proteinExistence type="predicted"/>
<reference evidence="1 2" key="1">
    <citation type="submission" date="2018-10" db="EMBL/GenBank/DDBJ databases">
        <title>Isolation, diversity and antifungal activity of actinobacteria from wheat.</title>
        <authorList>
            <person name="Han C."/>
        </authorList>
    </citation>
    <scope>NUCLEOTIDE SEQUENCE [LARGE SCALE GENOMIC DNA]</scope>
    <source>
        <strain evidence="1 2">NEAU-YY642</strain>
    </source>
</reference>
<keyword evidence="2" id="KW-1185">Reference proteome</keyword>
<dbReference type="AlphaFoldDB" id="A0A3M2LQQ9"/>
<comment type="caution">
    <text evidence="1">The sequence shown here is derived from an EMBL/GenBank/DDBJ whole genome shotgun (WGS) entry which is preliminary data.</text>
</comment>
<accession>A0A3M2LQQ9</accession>
<dbReference type="Proteomes" id="UP000278673">
    <property type="component" value="Unassembled WGS sequence"/>
</dbReference>